<dbReference type="GO" id="GO:0005737">
    <property type="term" value="C:cytoplasm"/>
    <property type="evidence" value="ECO:0007669"/>
    <property type="project" value="UniProtKB-SubCell"/>
</dbReference>
<dbReference type="Pfam" id="PF06818">
    <property type="entry name" value="Fez1"/>
    <property type="match status" value="2"/>
</dbReference>
<organism evidence="6">
    <name type="scientific">Phallusia mammillata</name>
    <dbReference type="NCBI Taxonomy" id="59560"/>
    <lineage>
        <taxon>Eukaryota</taxon>
        <taxon>Metazoa</taxon>
        <taxon>Chordata</taxon>
        <taxon>Tunicata</taxon>
        <taxon>Ascidiacea</taxon>
        <taxon>Phlebobranchia</taxon>
        <taxon>Ascidiidae</taxon>
        <taxon>Phallusia</taxon>
    </lineage>
</organism>
<gene>
    <name evidence="6" type="primary">LOC100178688</name>
</gene>
<evidence type="ECO:0000313" key="6">
    <source>
        <dbReference type="EMBL" id="CAB3262206.1"/>
    </source>
</evidence>
<feature type="region of interest" description="Disordered" evidence="5">
    <location>
        <begin position="131"/>
        <end position="183"/>
    </location>
</feature>
<feature type="region of interest" description="Disordered" evidence="5">
    <location>
        <begin position="385"/>
        <end position="407"/>
    </location>
</feature>
<evidence type="ECO:0000256" key="1">
    <source>
        <dbReference type="ARBA" id="ARBA00004496"/>
    </source>
</evidence>
<sequence>MAAVANEHAHSEYSYQRTHPHTALPPYSKVSASTRAPPPYFAGTFAGIEIASLPPLPETPSEIDTEQQLLYSAGYHTDDSNPYWDGQEVFSYYSPDQTEGAVLYFSGDEEEYHRRCSPGEQQYIRHQHPLNQNITPRNSMGSASSALNEGQTGQRGKKNRRNSSGSDNGGFESTAPKTSLGVKEKLRSSLDKISLKPFRWSSSDKLTHGAGSSKSKSKNNRRYSDSGAAFAVNSPANVLNGQKGNRSGSATCEGDTGKPKEATKKGFWKSNGANRLIKPLYLSEPTRNTHVDTMQPKQLTDTHDYVNLSATSAKVVQNRRRQRPSNDYQLPPTTQNSYYDLTRATDVKETAARAKGTWNMLKTAKTKHAPVKASGFHSSYASLGSSDTLQSSGTSQCPNNTSDTWTTPEVIGDAIEVNEPPKLAPVSGKLLLDKVPAGTTILRPTAFKPPLKQRAVRDSLSPAHCHSSWEPNEHSPQGSYGANVLEEKRSVSCESTHSDSGRHSVTSIPVVNTTGGSFSCSGSEGYASARVSSSTTHSAMHETDLNASDVSLQMSPKTMCDDVMLRDLECRVKAKESELEMLRRSFEDNEKALHMVYDDRQHMSRDEEIFEIKQKYSNDLRSQTAKVLKQQQKLERNFQLAKDENKQLLLTNVELEDRIKTMSDVIEKQSRQQDVAAELRARIDENESQIQHKNGEVAHLKRQLKEKQIELTQRTGEAVALRTRNRELCALLKRRDVEAAQLSAKLQESDHVVSELERRLDDPLAPSGDDRNYLAPLKRDIDTDDLLRRVEEMERRSAAQAEQFEKERQQWAQEKSRVIRYQKQLQLNYVQMYKRSQALEDEIDLLTSQLNGDGANAESDVNSSSLPGDLCYPMEI</sequence>
<dbReference type="AlphaFoldDB" id="A0A6F9DGX6"/>
<evidence type="ECO:0000256" key="4">
    <source>
        <dbReference type="SAM" id="Coils"/>
    </source>
</evidence>
<accession>A0A6F9DGX6</accession>
<feature type="compositionally biased region" description="Polar residues" evidence="5">
    <location>
        <begin position="234"/>
        <end position="250"/>
    </location>
</feature>
<evidence type="ECO:0000256" key="3">
    <source>
        <dbReference type="ARBA" id="ARBA00023054"/>
    </source>
</evidence>
<feature type="compositionally biased region" description="Polar residues" evidence="5">
    <location>
        <begin position="325"/>
        <end position="336"/>
    </location>
</feature>
<feature type="region of interest" description="Disordered" evidence="5">
    <location>
        <begin position="488"/>
        <end position="508"/>
    </location>
</feature>
<dbReference type="PANTHER" id="PTHR19354:SF2">
    <property type="entry name" value="LEUCINE-RICH REPEAT-CONTAINING PROTEIN DDB_G0290503"/>
    <property type="match status" value="1"/>
</dbReference>
<dbReference type="PANTHER" id="PTHR19354">
    <property type="entry name" value="ZIPPER PUTATIVE TUMOR SUPPRESSOR 2 HOMOLOG-LIKE PROTEIN-RELATED"/>
    <property type="match status" value="1"/>
</dbReference>
<feature type="region of interest" description="Disordered" evidence="5">
    <location>
        <begin position="315"/>
        <end position="336"/>
    </location>
</feature>
<reference evidence="6" key="1">
    <citation type="submission" date="2020-04" db="EMBL/GenBank/DDBJ databases">
        <authorList>
            <person name="Neveu A P."/>
        </authorList>
    </citation>
    <scope>NUCLEOTIDE SEQUENCE</scope>
    <source>
        <tissue evidence="6">Whole embryo</tissue>
    </source>
</reference>
<dbReference type="InterPro" id="IPR045329">
    <property type="entry name" value="LZTS"/>
</dbReference>
<comment type="subcellular location">
    <subcellularLocation>
        <location evidence="1">Cytoplasm</location>
    </subcellularLocation>
</comment>
<feature type="compositionally biased region" description="Basic and acidic residues" evidence="5">
    <location>
        <begin position="488"/>
        <end position="502"/>
    </location>
</feature>
<feature type="region of interest" description="Disordered" evidence="5">
    <location>
        <begin position="202"/>
        <end position="266"/>
    </location>
</feature>
<name>A0A6F9DGX6_9ASCI</name>
<dbReference type="EMBL" id="LR786589">
    <property type="protein sequence ID" value="CAB3262206.1"/>
    <property type="molecule type" value="mRNA"/>
</dbReference>
<proteinExistence type="evidence at transcript level"/>
<feature type="compositionally biased region" description="Basic and acidic residues" evidence="5">
    <location>
        <begin position="255"/>
        <end position="264"/>
    </location>
</feature>
<feature type="coiled-coil region" evidence="4">
    <location>
        <begin position="631"/>
        <end position="710"/>
    </location>
</feature>
<keyword evidence="3 4" id="KW-0175">Coiled coil</keyword>
<keyword evidence="2" id="KW-0963">Cytoplasm</keyword>
<feature type="coiled-coil region" evidence="4">
    <location>
        <begin position="565"/>
        <end position="592"/>
    </location>
</feature>
<evidence type="ECO:0000256" key="2">
    <source>
        <dbReference type="ARBA" id="ARBA00022490"/>
    </source>
</evidence>
<feature type="compositionally biased region" description="Polar residues" evidence="5">
    <location>
        <begin position="131"/>
        <end position="154"/>
    </location>
</feature>
<evidence type="ECO:0000256" key="5">
    <source>
        <dbReference type="SAM" id="MobiDB-lite"/>
    </source>
</evidence>
<protein>
    <submittedName>
        <fullName evidence="6">Uncharacterized protein LOC100178688</fullName>
    </submittedName>
</protein>